<dbReference type="InterPro" id="IPR005183">
    <property type="entry name" value="DUF305_CopM-like"/>
</dbReference>
<organism evidence="3 4">
    <name type="scientific">Vallicoccus soli</name>
    <dbReference type="NCBI Taxonomy" id="2339232"/>
    <lineage>
        <taxon>Bacteria</taxon>
        <taxon>Bacillati</taxon>
        <taxon>Actinomycetota</taxon>
        <taxon>Actinomycetes</taxon>
        <taxon>Motilibacterales</taxon>
        <taxon>Vallicoccaceae</taxon>
        <taxon>Vallicoccus</taxon>
    </lineage>
</organism>
<dbReference type="Proteomes" id="UP000265614">
    <property type="component" value="Unassembled WGS sequence"/>
</dbReference>
<name>A0A3A3Z447_9ACTN</name>
<proteinExistence type="predicted"/>
<evidence type="ECO:0000256" key="1">
    <source>
        <dbReference type="SAM" id="MobiDB-lite"/>
    </source>
</evidence>
<comment type="caution">
    <text evidence="3">The sequence shown here is derived from an EMBL/GenBank/DDBJ whole genome shotgun (WGS) entry which is preliminary data.</text>
</comment>
<reference evidence="3 4" key="1">
    <citation type="submission" date="2018-09" db="EMBL/GenBank/DDBJ databases">
        <title>YIM 75000 draft genome.</title>
        <authorList>
            <person name="Tang S."/>
            <person name="Feng Y."/>
        </authorList>
    </citation>
    <scope>NUCLEOTIDE SEQUENCE [LARGE SCALE GENOMIC DNA]</scope>
    <source>
        <strain evidence="3 4">YIM 75000</strain>
    </source>
</reference>
<feature type="region of interest" description="Disordered" evidence="1">
    <location>
        <begin position="40"/>
        <end position="91"/>
    </location>
</feature>
<feature type="compositionally biased region" description="Basic and acidic residues" evidence="1">
    <location>
        <begin position="171"/>
        <end position="187"/>
    </location>
</feature>
<dbReference type="RefSeq" id="WP_119948659.1">
    <property type="nucleotide sequence ID" value="NZ_QZEZ01000001.1"/>
</dbReference>
<evidence type="ECO:0000259" key="2">
    <source>
        <dbReference type="Pfam" id="PF03713"/>
    </source>
</evidence>
<gene>
    <name evidence="3" type="ORF">D5H78_01655</name>
</gene>
<dbReference type="EMBL" id="QZEZ01000001">
    <property type="protein sequence ID" value="RJK97733.1"/>
    <property type="molecule type" value="Genomic_DNA"/>
</dbReference>
<dbReference type="InterPro" id="IPR012347">
    <property type="entry name" value="Ferritin-like"/>
</dbReference>
<sequence>MAAGGRRPGRGTAGRPGGRLGRRAGALALAAGVALLGAGCSGAGTDAAGSPAAAPSSAPAPTGTPDGAVEVLPGRPGEPNRTGTGSLAPAPQHNAADAEFVTTMVPHHAQALEMAALAPDRAQDPSVASLAARIAASQGPEVHQMAAWLQAADLPVPAEAERAGVQVPGEDGGHGGHGGHEGHGDHAGHEGMPGMATPEQMEQLEAASGAAFDRMFLELMIAHHEGALTMAEQLRATGGADVQVEEMSDHVIATQTAEIERMRGLLAG</sequence>
<feature type="region of interest" description="Disordered" evidence="1">
    <location>
        <begin position="1"/>
        <end position="20"/>
    </location>
</feature>
<feature type="compositionally biased region" description="Low complexity" evidence="1">
    <location>
        <begin position="40"/>
        <end position="66"/>
    </location>
</feature>
<accession>A0A3A3Z447</accession>
<keyword evidence="4" id="KW-1185">Reference proteome</keyword>
<dbReference type="AlphaFoldDB" id="A0A3A3Z447"/>
<dbReference type="PANTHER" id="PTHR36933:SF1">
    <property type="entry name" value="SLL0788 PROTEIN"/>
    <property type="match status" value="1"/>
</dbReference>
<dbReference type="Pfam" id="PF03713">
    <property type="entry name" value="DUF305"/>
    <property type="match status" value="1"/>
</dbReference>
<feature type="region of interest" description="Disordered" evidence="1">
    <location>
        <begin position="166"/>
        <end position="187"/>
    </location>
</feature>
<protein>
    <submittedName>
        <fullName evidence="3">DUF305 domain-containing protein</fullName>
    </submittedName>
</protein>
<evidence type="ECO:0000313" key="4">
    <source>
        <dbReference type="Proteomes" id="UP000265614"/>
    </source>
</evidence>
<evidence type="ECO:0000313" key="3">
    <source>
        <dbReference type="EMBL" id="RJK97733.1"/>
    </source>
</evidence>
<feature type="domain" description="DUF305" evidence="2">
    <location>
        <begin position="97"/>
        <end position="266"/>
    </location>
</feature>
<dbReference type="OrthoDB" id="26872at2"/>
<dbReference type="PANTHER" id="PTHR36933">
    <property type="entry name" value="SLL0788 PROTEIN"/>
    <property type="match status" value="1"/>
</dbReference>
<dbReference type="Gene3D" id="1.20.1260.10">
    <property type="match status" value="1"/>
</dbReference>